<dbReference type="SUPFAM" id="SSF53850">
    <property type="entry name" value="Periplasmic binding protein-like II"/>
    <property type="match status" value="1"/>
</dbReference>
<dbReference type="Gene3D" id="3.40.190.10">
    <property type="entry name" value="Periplasmic binding protein-like II"/>
    <property type="match status" value="2"/>
</dbReference>
<feature type="domain" description="SsuA/THI5-like" evidence="4">
    <location>
        <begin position="55"/>
        <end position="261"/>
    </location>
</feature>
<evidence type="ECO:0000256" key="1">
    <source>
        <dbReference type="ARBA" id="ARBA00004418"/>
    </source>
</evidence>
<keyword evidence="3" id="KW-0732">Signal</keyword>
<dbReference type="STRING" id="1111738.GCA_000427905_01416"/>
<dbReference type="PANTHER" id="PTHR30024">
    <property type="entry name" value="ALIPHATIC SULFONATES-BINDING PROTEIN-RELATED"/>
    <property type="match status" value="1"/>
</dbReference>
<gene>
    <name evidence="5" type="ORF">DIU77_00950</name>
</gene>
<comment type="similarity">
    <text evidence="2">Belongs to the bacterial solute-binding protein SsuA/TauA family.</text>
</comment>
<dbReference type="Pfam" id="PF09084">
    <property type="entry name" value="NMT1"/>
    <property type="match status" value="1"/>
</dbReference>
<comment type="caution">
    <text evidence="5">The sequence shown here is derived from an EMBL/GenBank/DDBJ whole genome shotgun (WGS) entry which is preliminary data.</text>
</comment>
<evidence type="ECO:0000256" key="3">
    <source>
        <dbReference type="ARBA" id="ARBA00022729"/>
    </source>
</evidence>
<evidence type="ECO:0000259" key="4">
    <source>
        <dbReference type="Pfam" id="PF09084"/>
    </source>
</evidence>
<dbReference type="PROSITE" id="PS51257">
    <property type="entry name" value="PROKAR_LIPOPROTEIN"/>
    <property type="match status" value="1"/>
</dbReference>
<dbReference type="PANTHER" id="PTHR30024:SF47">
    <property type="entry name" value="TAURINE-BINDING PERIPLASMIC PROTEIN"/>
    <property type="match status" value="1"/>
</dbReference>
<protein>
    <submittedName>
        <fullName evidence="5">Sulfonate ABC transporter substrate-binding protein</fullName>
    </submittedName>
</protein>
<evidence type="ECO:0000256" key="2">
    <source>
        <dbReference type="ARBA" id="ARBA00010742"/>
    </source>
</evidence>
<reference evidence="5" key="1">
    <citation type="submission" date="2018-05" db="EMBL/GenBank/DDBJ databases">
        <authorList>
            <person name="Lanie J.A."/>
            <person name="Ng W.-L."/>
            <person name="Kazmierczak K.M."/>
            <person name="Andrzejewski T.M."/>
            <person name="Davidsen T.M."/>
            <person name="Wayne K.J."/>
            <person name="Tettelin H."/>
            <person name="Glass J.I."/>
            <person name="Rusch D."/>
            <person name="Podicherti R."/>
            <person name="Tsui H.-C.T."/>
            <person name="Winkler M.E."/>
        </authorList>
    </citation>
    <scope>NUCLEOTIDE SEQUENCE</scope>
    <source>
        <strain evidence="5">ZC4RG45</strain>
    </source>
</reference>
<dbReference type="AlphaFoldDB" id="A0A2W4JUJ5"/>
<organism evidence="5">
    <name type="scientific">Thermocrispum agreste</name>
    <dbReference type="NCBI Taxonomy" id="37925"/>
    <lineage>
        <taxon>Bacteria</taxon>
        <taxon>Bacillati</taxon>
        <taxon>Actinomycetota</taxon>
        <taxon>Actinomycetes</taxon>
        <taxon>Pseudonocardiales</taxon>
        <taxon>Pseudonocardiaceae</taxon>
        <taxon>Thermocrispum</taxon>
    </lineage>
</organism>
<proteinExistence type="inferred from homology"/>
<evidence type="ECO:0000313" key="5">
    <source>
        <dbReference type="EMBL" id="PZN01366.1"/>
    </source>
</evidence>
<dbReference type="EMBL" id="QGUI01000019">
    <property type="protein sequence ID" value="PZN01366.1"/>
    <property type="molecule type" value="Genomic_DNA"/>
</dbReference>
<accession>A0A2W4JUJ5</accession>
<dbReference type="GO" id="GO:0042597">
    <property type="term" value="C:periplasmic space"/>
    <property type="evidence" value="ECO:0007669"/>
    <property type="project" value="UniProtKB-SubCell"/>
</dbReference>
<sequence length="331" mass="35604">MHVTLIRRLRRWPAIGAGLCVALLAVSCSVISPERPYQPEQHTLRVAATSSIDSVPLRLGVKRGVFAAEGLDVQVVDSATDDEVLRAVLDGSADVGLASNYVMLRRAAGGARFELQGEAYACGPDTMALVALPGRDYEAPTRRPKPVIGIAPGHPFGKLATRLRLATEGVDPERITFVEMRYAEQISALRSGRIDAAWMTEPDISKAQKEYGAEVVMDTARGALLDFPLSSYVAAHDHARQQPEVYAAFRRALVKSQELATNGAVVRAELSELTGVDPTTTQLVALGTFPTSLNEVRLQRAADLFYRAGVVSERVDVASMLPQQDGVGAVA</sequence>
<dbReference type="InterPro" id="IPR015168">
    <property type="entry name" value="SsuA/THI5"/>
</dbReference>
<comment type="subcellular location">
    <subcellularLocation>
        <location evidence="1">Periplasm</location>
    </subcellularLocation>
</comment>
<name>A0A2W4JUJ5_9PSEU</name>